<feature type="signal peptide" evidence="1">
    <location>
        <begin position="1"/>
        <end position="19"/>
    </location>
</feature>
<sequence>MQYIIGLLLFGLAWQNILAMNIHPNLYAYEGDSDVSDDTNESMISFRLEKLENLLMKMSKNIDRNSDLYGEFLPKNIVREPQNSLFGENALPSSEIAGSENAFFPEVRIYNGVSRFIQIEAKSYYIENAKKQSWSGADDKCRLMGGVLFSPRNAGAWETLRMNLEQNKNYWTDIRVNVSFVLGSSDEKAQFLDFDPYTPNRDTCIEIGYKSYHLMNEVHCNTKNYYVCKLG</sequence>
<evidence type="ECO:0000256" key="1">
    <source>
        <dbReference type="SAM" id="SignalP"/>
    </source>
</evidence>
<evidence type="ECO:0000259" key="2">
    <source>
        <dbReference type="PROSITE" id="PS50041"/>
    </source>
</evidence>
<dbReference type="CDD" id="cd00037">
    <property type="entry name" value="CLECT"/>
    <property type="match status" value="1"/>
</dbReference>
<dbReference type="Proteomes" id="UP000515162">
    <property type="component" value="Chromosome 2R"/>
</dbReference>
<dbReference type="RefSeq" id="XP_033152501.1">
    <property type="nucleotide sequence ID" value="XM_033296610.1"/>
</dbReference>
<dbReference type="InterPro" id="IPR001304">
    <property type="entry name" value="C-type_lectin-like"/>
</dbReference>
<dbReference type="GeneID" id="117135995"/>
<accession>A0A6P8JMX2</accession>
<dbReference type="InterPro" id="IPR016186">
    <property type="entry name" value="C-type_lectin-like/link_sf"/>
</dbReference>
<keyword evidence="3" id="KW-1185">Reference proteome</keyword>
<feature type="chain" id="PRO_5028339873" evidence="1">
    <location>
        <begin position="20"/>
        <end position="231"/>
    </location>
</feature>
<dbReference type="AlphaFoldDB" id="A0A6P8JMX2"/>
<dbReference type="SMART" id="SM00034">
    <property type="entry name" value="CLECT"/>
    <property type="match status" value="1"/>
</dbReference>
<name>A0A6P8JMX2_DROMA</name>
<gene>
    <name evidence="4" type="primary">LOC117135995</name>
</gene>
<reference evidence="4" key="1">
    <citation type="submission" date="2025-08" db="UniProtKB">
        <authorList>
            <consortium name="RefSeq"/>
        </authorList>
    </citation>
    <scope>IDENTIFICATION</scope>
    <source>
        <strain evidence="4">Mau12</strain>
        <tissue evidence="4">Whole Body</tissue>
    </source>
</reference>
<protein>
    <submittedName>
        <fullName evidence="4">Macrophage mannose receptor 1-like</fullName>
    </submittedName>
</protein>
<feature type="domain" description="C-type lectin" evidence="2">
    <location>
        <begin position="119"/>
        <end position="229"/>
    </location>
</feature>
<evidence type="ECO:0000313" key="3">
    <source>
        <dbReference type="Proteomes" id="UP000515162"/>
    </source>
</evidence>
<evidence type="ECO:0000313" key="4">
    <source>
        <dbReference type="RefSeq" id="XP_033152501.1"/>
    </source>
</evidence>
<organism evidence="3 4">
    <name type="scientific">Drosophila mauritiana</name>
    <name type="common">Fruit fly</name>
    <dbReference type="NCBI Taxonomy" id="7226"/>
    <lineage>
        <taxon>Eukaryota</taxon>
        <taxon>Metazoa</taxon>
        <taxon>Ecdysozoa</taxon>
        <taxon>Arthropoda</taxon>
        <taxon>Hexapoda</taxon>
        <taxon>Insecta</taxon>
        <taxon>Pterygota</taxon>
        <taxon>Neoptera</taxon>
        <taxon>Endopterygota</taxon>
        <taxon>Diptera</taxon>
        <taxon>Brachycera</taxon>
        <taxon>Muscomorpha</taxon>
        <taxon>Ephydroidea</taxon>
        <taxon>Drosophilidae</taxon>
        <taxon>Drosophila</taxon>
        <taxon>Sophophora</taxon>
    </lineage>
</organism>
<dbReference type="InterPro" id="IPR016187">
    <property type="entry name" value="CTDL_fold"/>
</dbReference>
<dbReference type="SUPFAM" id="SSF56436">
    <property type="entry name" value="C-type lectin-like"/>
    <property type="match status" value="1"/>
</dbReference>
<dbReference type="Gene3D" id="3.10.100.10">
    <property type="entry name" value="Mannose-Binding Protein A, subunit A"/>
    <property type="match status" value="1"/>
</dbReference>
<keyword evidence="1" id="KW-0732">Signal</keyword>
<proteinExistence type="predicted"/>
<dbReference type="PROSITE" id="PS50041">
    <property type="entry name" value="C_TYPE_LECTIN_2"/>
    <property type="match status" value="1"/>
</dbReference>
<dbReference type="Pfam" id="PF00059">
    <property type="entry name" value="Lectin_C"/>
    <property type="match status" value="1"/>
</dbReference>